<dbReference type="InterPro" id="IPR012336">
    <property type="entry name" value="Thioredoxin-like_fold"/>
</dbReference>
<dbReference type="Pfam" id="PF13098">
    <property type="entry name" value="Thioredoxin_2"/>
    <property type="match status" value="1"/>
</dbReference>
<dbReference type="InterPro" id="IPR036249">
    <property type="entry name" value="Thioredoxin-like_sf"/>
</dbReference>
<feature type="domain" description="Thioredoxin-like fold" evidence="1">
    <location>
        <begin position="3"/>
        <end position="73"/>
    </location>
</feature>
<evidence type="ECO:0000313" key="2">
    <source>
        <dbReference type="EMBL" id="GGR35974.1"/>
    </source>
</evidence>
<protein>
    <recommendedName>
        <fullName evidence="1">Thioredoxin-like fold domain-containing protein</fullName>
    </recommendedName>
</protein>
<dbReference type="AlphaFoldDB" id="A0A918FGA3"/>
<gene>
    <name evidence="2" type="ORF">GCM10008957_52240</name>
</gene>
<dbReference type="Proteomes" id="UP000603865">
    <property type="component" value="Unassembled WGS sequence"/>
</dbReference>
<evidence type="ECO:0000259" key="1">
    <source>
        <dbReference type="Pfam" id="PF13098"/>
    </source>
</evidence>
<name>A0A918FGA3_9DEIO</name>
<dbReference type="RefSeq" id="WP_189093469.1">
    <property type="nucleotide sequence ID" value="NZ_BMQL01000070.1"/>
</dbReference>
<proteinExistence type="predicted"/>
<dbReference type="EMBL" id="BMQL01000070">
    <property type="protein sequence ID" value="GGR35974.1"/>
    <property type="molecule type" value="Genomic_DNA"/>
</dbReference>
<evidence type="ECO:0000313" key="3">
    <source>
        <dbReference type="Proteomes" id="UP000603865"/>
    </source>
</evidence>
<accession>A0A918FGA3</accession>
<comment type="caution">
    <text evidence="2">The sequence shown here is derived from an EMBL/GenBank/DDBJ whole genome shotgun (WGS) entry which is preliminary data.</text>
</comment>
<reference evidence="2" key="2">
    <citation type="submission" date="2020-09" db="EMBL/GenBank/DDBJ databases">
        <authorList>
            <person name="Sun Q."/>
            <person name="Ohkuma M."/>
        </authorList>
    </citation>
    <scope>NUCLEOTIDE SEQUENCE</scope>
    <source>
        <strain evidence="2">JCM 31311</strain>
    </source>
</reference>
<organism evidence="2 3">
    <name type="scientific">Deinococcus ruber</name>
    <dbReference type="NCBI Taxonomy" id="1848197"/>
    <lineage>
        <taxon>Bacteria</taxon>
        <taxon>Thermotogati</taxon>
        <taxon>Deinococcota</taxon>
        <taxon>Deinococci</taxon>
        <taxon>Deinococcales</taxon>
        <taxon>Deinococcaceae</taxon>
        <taxon>Deinococcus</taxon>
    </lineage>
</organism>
<keyword evidence="3" id="KW-1185">Reference proteome</keyword>
<sequence>MTETAAPVFALLTQDDCPQCTRLKRMLEQPLRGRFTDQIQVVHRQEHPGAFSELTAQHGIRSTPALLHLASGRLLTETGSLGEVSAFLNSAVSAS</sequence>
<dbReference type="SUPFAM" id="SSF52833">
    <property type="entry name" value="Thioredoxin-like"/>
    <property type="match status" value="1"/>
</dbReference>
<reference evidence="2" key="1">
    <citation type="journal article" date="2014" name="Int. J. Syst. Evol. Microbiol.">
        <title>Complete genome sequence of Corynebacterium casei LMG S-19264T (=DSM 44701T), isolated from a smear-ripened cheese.</title>
        <authorList>
            <consortium name="US DOE Joint Genome Institute (JGI-PGF)"/>
            <person name="Walter F."/>
            <person name="Albersmeier A."/>
            <person name="Kalinowski J."/>
            <person name="Ruckert C."/>
        </authorList>
    </citation>
    <scope>NUCLEOTIDE SEQUENCE</scope>
    <source>
        <strain evidence="2">JCM 31311</strain>
    </source>
</reference>